<name>A0A1H6WAM1_9PSED</name>
<evidence type="ECO:0000256" key="3">
    <source>
        <dbReference type="ARBA" id="ARBA00022729"/>
    </source>
</evidence>
<dbReference type="GO" id="GO:0015288">
    <property type="term" value="F:porin activity"/>
    <property type="evidence" value="ECO:0007669"/>
    <property type="project" value="TreeGrafter"/>
</dbReference>
<dbReference type="InterPro" id="IPR005318">
    <property type="entry name" value="OM_porin_bac"/>
</dbReference>
<dbReference type="OrthoDB" id="6759120at2"/>
<dbReference type="Gene3D" id="2.40.160.10">
    <property type="entry name" value="Porin"/>
    <property type="match status" value="1"/>
</dbReference>
<dbReference type="AlphaFoldDB" id="A0A1H6WAM1"/>
<gene>
    <name evidence="5" type="ORF">SAMN05216201_10532</name>
</gene>
<proteinExistence type="inferred from homology"/>
<dbReference type="Proteomes" id="UP000242930">
    <property type="component" value="Unassembled WGS sequence"/>
</dbReference>
<keyword evidence="3 4" id="KW-0732">Signal</keyword>
<reference evidence="6" key="1">
    <citation type="submission" date="2016-10" db="EMBL/GenBank/DDBJ databases">
        <authorList>
            <person name="Varghese N."/>
            <person name="Submissions S."/>
        </authorList>
    </citation>
    <scope>NUCLEOTIDE SEQUENCE [LARGE SCALE GENOMIC DNA]</scope>
    <source>
        <strain evidence="6">LMG 25967</strain>
    </source>
</reference>
<dbReference type="EMBL" id="FNZE01000005">
    <property type="protein sequence ID" value="SEJ14079.1"/>
    <property type="molecule type" value="Genomic_DNA"/>
</dbReference>
<dbReference type="GO" id="GO:0016020">
    <property type="term" value="C:membrane"/>
    <property type="evidence" value="ECO:0007669"/>
    <property type="project" value="InterPro"/>
</dbReference>
<feature type="chain" id="PRO_5017363901" evidence="4">
    <location>
        <begin position="27"/>
        <end position="454"/>
    </location>
</feature>
<evidence type="ECO:0000313" key="5">
    <source>
        <dbReference type="EMBL" id="SEJ14079.1"/>
    </source>
</evidence>
<accession>A0A1H6WAM1</accession>
<protein>
    <submittedName>
        <fullName evidence="5">Imipenem/basic amino acid-specific outer membrane pore</fullName>
    </submittedName>
</protein>
<organism evidence="5 6">
    <name type="scientific">Pseudomonas linyingensis</name>
    <dbReference type="NCBI Taxonomy" id="915471"/>
    <lineage>
        <taxon>Bacteria</taxon>
        <taxon>Pseudomonadati</taxon>
        <taxon>Pseudomonadota</taxon>
        <taxon>Gammaproteobacteria</taxon>
        <taxon>Pseudomonadales</taxon>
        <taxon>Pseudomonadaceae</taxon>
        <taxon>Pseudomonas</taxon>
    </lineage>
</organism>
<keyword evidence="2" id="KW-0813">Transport</keyword>
<evidence type="ECO:0000256" key="4">
    <source>
        <dbReference type="SAM" id="SignalP"/>
    </source>
</evidence>
<dbReference type="PANTHER" id="PTHR34596:SF2">
    <property type="entry name" value="CHITOPORIN"/>
    <property type="match status" value="1"/>
</dbReference>
<feature type="signal peptide" evidence="4">
    <location>
        <begin position="1"/>
        <end position="26"/>
    </location>
</feature>
<dbReference type="InterPro" id="IPR023614">
    <property type="entry name" value="Porin_dom_sf"/>
</dbReference>
<evidence type="ECO:0000256" key="1">
    <source>
        <dbReference type="ARBA" id="ARBA00009075"/>
    </source>
</evidence>
<evidence type="ECO:0000256" key="2">
    <source>
        <dbReference type="ARBA" id="ARBA00022448"/>
    </source>
</evidence>
<dbReference type="Pfam" id="PF03573">
    <property type="entry name" value="OprD"/>
    <property type="match status" value="1"/>
</dbReference>
<keyword evidence="6" id="KW-1185">Reference proteome</keyword>
<evidence type="ECO:0000313" key="6">
    <source>
        <dbReference type="Proteomes" id="UP000242930"/>
    </source>
</evidence>
<dbReference type="PANTHER" id="PTHR34596">
    <property type="entry name" value="CHITOPORIN"/>
    <property type="match status" value="1"/>
</dbReference>
<dbReference type="RefSeq" id="WP_090309276.1">
    <property type="nucleotide sequence ID" value="NZ_FNZE01000005.1"/>
</dbReference>
<comment type="similarity">
    <text evidence="1">Belongs to the outer membrane porin (Opr) (TC 1.B.25) family.</text>
</comment>
<sequence>MKKFPLNLAALPLLSAIAIASGTAQANQADAKGFIEDGRLDVLNRNFYFHRDLRNGTFNSAGRNRFKPIAERNGYREEWAHGVMAQYTSGFTQGTIGFGLDAHAFLGLKLDSGGGRTGTNLLAVDTEGHPEDAYSELGGSVKARVSKSVLKYGAQMPAAPVFAVSTVRLLPATATGWTLSVNEIADLNLDYGRFTSVNGVDSTNSDGELTTDYAVGITSKKVDYLGANYKFSNDLSASLYGSELEDVWRQYYGNAKYRLPLATGQALSFNLTGYHTQDHGQSLGGEIDNTSWSLLTSYILGGHTFTVGYQSLHGDEPLDWVGFGSMGGNVAIGNAAQFATFTEANEKSWQLRYDLDMVAYGVPGLSFMARYIRGDDMDNADSNNARYTARHVYDTSKDNKHWERDLEVKYVIQSGPAKNLSMRVRHATHRSTTGYRYTDIDEVRVIAEYPLNVF</sequence>
<dbReference type="STRING" id="915471.SAMN05216201_10532"/>